<comment type="caution">
    <text evidence="3">The sequence shown here is derived from an EMBL/GenBank/DDBJ whole genome shotgun (WGS) entry which is preliminary data.</text>
</comment>
<protein>
    <submittedName>
        <fullName evidence="3">Uncharacterized protein</fullName>
    </submittedName>
</protein>
<feature type="transmembrane region" description="Helical" evidence="2">
    <location>
        <begin position="18"/>
        <end position="38"/>
    </location>
</feature>
<dbReference type="EMBL" id="MU251388">
    <property type="protein sequence ID" value="KAG9237338.1"/>
    <property type="molecule type" value="Genomic_DNA"/>
</dbReference>
<dbReference type="OrthoDB" id="3562691at2759"/>
<feature type="region of interest" description="Disordered" evidence="1">
    <location>
        <begin position="46"/>
        <end position="65"/>
    </location>
</feature>
<organism evidence="3 4">
    <name type="scientific">Amylocarpus encephaloides</name>
    <dbReference type="NCBI Taxonomy" id="45428"/>
    <lineage>
        <taxon>Eukaryota</taxon>
        <taxon>Fungi</taxon>
        <taxon>Dikarya</taxon>
        <taxon>Ascomycota</taxon>
        <taxon>Pezizomycotina</taxon>
        <taxon>Leotiomycetes</taxon>
        <taxon>Helotiales</taxon>
        <taxon>Helotiales incertae sedis</taxon>
        <taxon>Amylocarpus</taxon>
    </lineage>
</organism>
<evidence type="ECO:0000256" key="1">
    <source>
        <dbReference type="SAM" id="MobiDB-lite"/>
    </source>
</evidence>
<sequence>MANTAPARTTLSRRRTPLLIGTFLVGSAFFIGLKFRAVKQRSEEAKVRTTKDYHVNAGARSGGGV</sequence>
<evidence type="ECO:0000256" key="2">
    <source>
        <dbReference type="SAM" id="Phobius"/>
    </source>
</evidence>
<dbReference type="AlphaFoldDB" id="A0A9P7YP31"/>
<proteinExistence type="predicted"/>
<accession>A0A9P7YP31</accession>
<name>A0A9P7YP31_9HELO</name>
<keyword evidence="2" id="KW-1133">Transmembrane helix</keyword>
<gene>
    <name evidence="3" type="ORF">BJ875DRAFT_453953</name>
</gene>
<evidence type="ECO:0000313" key="3">
    <source>
        <dbReference type="EMBL" id="KAG9237338.1"/>
    </source>
</evidence>
<keyword evidence="2" id="KW-0472">Membrane</keyword>
<keyword evidence="2" id="KW-0812">Transmembrane</keyword>
<evidence type="ECO:0000313" key="4">
    <source>
        <dbReference type="Proteomes" id="UP000824998"/>
    </source>
</evidence>
<reference evidence="3" key="1">
    <citation type="journal article" date="2021" name="IMA Fungus">
        <title>Genomic characterization of three marine fungi, including Emericellopsis atlantica sp. nov. with signatures of a generalist lifestyle and marine biomass degradation.</title>
        <authorList>
            <person name="Hagestad O.C."/>
            <person name="Hou L."/>
            <person name="Andersen J.H."/>
            <person name="Hansen E.H."/>
            <person name="Altermark B."/>
            <person name="Li C."/>
            <person name="Kuhnert E."/>
            <person name="Cox R.J."/>
            <person name="Crous P.W."/>
            <person name="Spatafora J.W."/>
            <person name="Lail K."/>
            <person name="Amirebrahimi M."/>
            <person name="Lipzen A."/>
            <person name="Pangilinan J."/>
            <person name="Andreopoulos W."/>
            <person name="Hayes R.D."/>
            <person name="Ng V."/>
            <person name="Grigoriev I.V."/>
            <person name="Jackson S.A."/>
            <person name="Sutton T.D.S."/>
            <person name="Dobson A.D.W."/>
            <person name="Rama T."/>
        </authorList>
    </citation>
    <scope>NUCLEOTIDE SEQUENCE</scope>
    <source>
        <strain evidence="3">TRa018bII</strain>
    </source>
</reference>
<keyword evidence="4" id="KW-1185">Reference proteome</keyword>
<dbReference type="Proteomes" id="UP000824998">
    <property type="component" value="Unassembled WGS sequence"/>
</dbReference>